<dbReference type="AlphaFoldDB" id="A0A2Z3GQM2"/>
<organism evidence="8 9">
    <name type="scientific">Gemmata obscuriglobus</name>
    <dbReference type="NCBI Taxonomy" id="114"/>
    <lineage>
        <taxon>Bacteria</taxon>
        <taxon>Pseudomonadati</taxon>
        <taxon>Planctomycetota</taxon>
        <taxon>Planctomycetia</taxon>
        <taxon>Gemmatales</taxon>
        <taxon>Gemmataceae</taxon>
        <taxon>Gemmata</taxon>
    </lineage>
</organism>
<dbReference type="PANTHER" id="PTHR34184:SF4">
    <property type="entry name" value="UPF0718 PROTEIN YCGR"/>
    <property type="match status" value="1"/>
</dbReference>
<reference evidence="8 9" key="1">
    <citation type="submission" date="2018-01" db="EMBL/GenBank/DDBJ databases">
        <title>G. obscuriglobus.</title>
        <authorList>
            <person name="Franke J."/>
            <person name="Blomberg W."/>
            <person name="Selmecki A."/>
        </authorList>
    </citation>
    <scope>NUCLEOTIDE SEQUENCE [LARGE SCALE GENOMIC DNA]</scope>
    <source>
        <strain evidence="8 9">DSM 5831</strain>
    </source>
</reference>
<evidence type="ECO:0000256" key="1">
    <source>
        <dbReference type="ARBA" id="ARBA00004651"/>
    </source>
</evidence>
<keyword evidence="5 7" id="KW-1133">Transmembrane helix</keyword>
<keyword evidence="6 7" id="KW-0472">Membrane</keyword>
<gene>
    <name evidence="8" type="ORF">C1280_05930</name>
</gene>
<feature type="transmembrane region" description="Helical" evidence="7">
    <location>
        <begin position="87"/>
        <end position="107"/>
    </location>
</feature>
<keyword evidence="3" id="KW-1003">Cell membrane</keyword>
<keyword evidence="9" id="KW-1185">Reference proteome</keyword>
<comment type="similarity">
    <text evidence="2">Belongs to the UPF0718 family.</text>
</comment>
<dbReference type="KEGG" id="gog:C1280_05930"/>
<evidence type="ECO:0000256" key="5">
    <source>
        <dbReference type="ARBA" id="ARBA00022989"/>
    </source>
</evidence>
<dbReference type="OrthoDB" id="9777774at2"/>
<proteinExistence type="inferred from homology"/>
<evidence type="ECO:0000313" key="8">
    <source>
        <dbReference type="EMBL" id="AWM36609.1"/>
    </source>
</evidence>
<sequence>MFASLFWGFLLRLGQGAVEASLTLVVGVVVAGVLRRMVGPAGTRRLFGSGAKGLFRGWLAGMLLPVCALGVIPVAREMRRAGVPGGTVLAFVLAAPLLNPLSFLYGLTLAEPVVILTFAGLSLVVATCAGFLWDRVFGRGASVTEAEELARTADAEPLPAAGLRRVAAVAVTAAKELAGRDLVFYAVGLLASALLSAAIPFGSLQHTMHHTDKSSPLLMTALAVPLYSSPLPGMMKIGLMFEHGNSIGAAFVLFTLGIGTSAGTVTWLLTDFGGRRVLPWLGAYLAVVLAVAYATEPVLYDTRKEEADHTHAFDDYSAPFPSGSGGPAEAGAKLAEKFGPMEQPAVYGFVALLAAGVVLRRADRAGALERWLTAPPPSRARTRWDANVPGSVLGAVSLLGLVAFSVVGAYLYYPDREQCFEEMKAVHADAVVAARTGKRDEAIRQLERWDLLTRKLQVGVYIRTLRLSDEQARSADDLRERLEEVRDALLANDATVAESALPALERAYRTCRTAFAPN</sequence>
<feature type="transmembrane region" description="Helical" evidence="7">
    <location>
        <begin position="392"/>
        <end position="413"/>
    </location>
</feature>
<protein>
    <recommendedName>
        <fullName evidence="10">Permease</fullName>
    </recommendedName>
</protein>
<feature type="transmembrane region" description="Helical" evidence="7">
    <location>
        <begin position="281"/>
        <end position="300"/>
    </location>
</feature>
<evidence type="ECO:0000256" key="7">
    <source>
        <dbReference type="SAM" id="Phobius"/>
    </source>
</evidence>
<dbReference type="InterPro" id="IPR052923">
    <property type="entry name" value="UPF0718"/>
</dbReference>
<accession>A0A2Z3GQM2</accession>
<evidence type="ECO:0000256" key="3">
    <source>
        <dbReference type="ARBA" id="ARBA00022475"/>
    </source>
</evidence>
<dbReference type="EMBL" id="CP025958">
    <property type="protein sequence ID" value="AWM36609.1"/>
    <property type="molecule type" value="Genomic_DNA"/>
</dbReference>
<evidence type="ECO:0000256" key="6">
    <source>
        <dbReference type="ARBA" id="ARBA00023136"/>
    </source>
</evidence>
<dbReference type="PANTHER" id="PTHR34184">
    <property type="entry name" value="UPF0718 PROTEIN YCGR"/>
    <property type="match status" value="1"/>
</dbReference>
<dbReference type="InterPro" id="IPR005524">
    <property type="entry name" value="DUF318"/>
</dbReference>
<feature type="transmembrane region" description="Helical" evidence="7">
    <location>
        <begin position="247"/>
        <end position="269"/>
    </location>
</feature>
<dbReference type="Proteomes" id="UP000245802">
    <property type="component" value="Chromosome"/>
</dbReference>
<evidence type="ECO:0000313" key="9">
    <source>
        <dbReference type="Proteomes" id="UP000245802"/>
    </source>
</evidence>
<feature type="transmembrane region" description="Helical" evidence="7">
    <location>
        <begin position="55"/>
        <end position="75"/>
    </location>
</feature>
<feature type="transmembrane region" description="Helical" evidence="7">
    <location>
        <begin position="113"/>
        <end position="133"/>
    </location>
</feature>
<evidence type="ECO:0000256" key="4">
    <source>
        <dbReference type="ARBA" id="ARBA00022692"/>
    </source>
</evidence>
<keyword evidence="4 7" id="KW-0812">Transmembrane</keyword>
<evidence type="ECO:0000256" key="2">
    <source>
        <dbReference type="ARBA" id="ARBA00006386"/>
    </source>
</evidence>
<dbReference type="RefSeq" id="WP_010035910.1">
    <property type="nucleotide sequence ID" value="NZ_CP025958.1"/>
</dbReference>
<name>A0A2Z3GQM2_9BACT</name>
<comment type="subcellular location">
    <subcellularLocation>
        <location evidence="1">Cell membrane</location>
        <topology evidence="1">Multi-pass membrane protein</topology>
    </subcellularLocation>
</comment>
<dbReference type="Pfam" id="PF03773">
    <property type="entry name" value="ArsP_1"/>
    <property type="match status" value="1"/>
</dbReference>
<feature type="transmembrane region" description="Helical" evidence="7">
    <location>
        <begin position="182"/>
        <end position="204"/>
    </location>
</feature>
<dbReference type="GO" id="GO:0005886">
    <property type="term" value="C:plasma membrane"/>
    <property type="evidence" value="ECO:0007669"/>
    <property type="project" value="UniProtKB-SubCell"/>
</dbReference>
<evidence type="ECO:0008006" key="10">
    <source>
        <dbReference type="Google" id="ProtNLM"/>
    </source>
</evidence>